<comment type="pathway">
    <text evidence="9">Cell wall biogenesis; peptidoglycan recycling.</text>
</comment>
<comment type="similarity">
    <text evidence="9">Belongs to the MurCDEF family. Mpl subfamily.</text>
</comment>
<dbReference type="InterPro" id="IPR005757">
    <property type="entry name" value="Mpl"/>
</dbReference>
<keyword evidence="8 9" id="KW-0961">Cell wall biogenesis/degradation</keyword>
<comment type="cofactor">
    <cofactor evidence="9">
        <name>Mg(2+)</name>
        <dbReference type="ChEBI" id="CHEBI:18420"/>
    </cofactor>
</comment>
<evidence type="ECO:0000256" key="7">
    <source>
        <dbReference type="ARBA" id="ARBA00023306"/>
    </source>
</evidence>
<organism evidence="13 14">
    <name type="scientific">Psychrobacter cryohalolentis (strain ATCC BAA-1226 / DSM 17306 / VKM B-2378 / K5)</name>
    <dbReference type="NCBI Taxonomy" id="335284"/>
    <lineage>
        <taxon>Bacteria</taxon>
        <taxon>Pseudomonadati</taxon>
        <taxon>Pseudomonadota</taxon>
        <taxon>Gammaproteobacteria</taxon>
        <taxon>Moraxellales</taxon>
        <taxon>Moraxellaceae</taxon>
        <taxon>Psychrobacter</taxon>
    </lineage>
</organism>
<evidence type="ECO:0000256" key="6">
    <source>
        <dbReference type="ARBA" id="ARBA00022984"/>
    </source>
</evidence>
<dbReference type="SUPFAM" id="SSF53623">
    <property type="entry name" value="MurD-like peptide ligases, catalytic domain"/>
    <property type="match status" value="1"/>
</dbReference>
<dbReference type="Pfam" id="PF01225">
    <property type="entry name" value="Mur_ligase"/>
    <property type="match status" value="1"/>
</dbReference>
<dbReference type="RefSeq" id="WP_011512416.1">
    <property type="nucleotide sequence ID" value="NC_007969.1"/>
</dbReference>
<keyword evidence="9" id="KW-0460">Magnesium</keyword>
<evidence type="ECO:0000256" key="5">
    <source>
        <dbReference type="ARBA" id="ARBA00022960"/>
    </source>
</evidence>
<dbReference type="Gene3D" id="3.40.50.720">
    <property type="entry name" value="NAD(P)-binding Rossmann-like Domain"/>
    <property type="match status" value="1"/>
</dbReference>
<sequence length="505" mass="54744">MHIHILGICGTFMGSLALLARELGHTVTGSDANVYPPMSTQLENAGVTIEQGYLVEHLQPAPDLVVVGNAMKRGMDVIEYMLDTGLRYTSGPQFLSEQVLQSRHVIAVAGTHGKTTTTTMLAWILHYAGIDTGFLIGGVPLVDTADAHLQQVFAHSSYLGADKIDNDDSANTGYFVIEADEYDSAFFDKRSKFVHYRPRTAILNNLEFDHADIFADLDAIQTQFHHMVRMIPSTGKIIMPTATASLEETLAKGVWTPVWRTAVLDSAAHNTHATDNTYAKDKHVKDSSDWQAELISEDGGQFAVSFAADIADKEATGVVDWSMSGIHNVNNALVAVAAAYNIGVSVKTACAALSAFAGIKRRMELIGNVNDILVFDDFAHHPTAITTTLDGAKKKLADRRLWAIIEPRSNTMKMGIHQDSLAESAALADHTLWYEPTGLEWGLKEVINNATIANPDIGSQQVLSSVEDIITHICTYAKAGDAIVIMSNGGFEGIHQRLVTALANS</sequence>
<gene>
    <name evidence="9" type="primary">mpl</name>
    <name evidence="13" type="ordered locus">Pcryo_0040</name>
</gene>
<keyword evidence="5 9" id="KW-0133">Cell shape</keyword>
<dbReference type="Pfam" id="PF02875">
    <property type="entry name" value="Mur_ligase_C"/>
    <property type="match status" value="1"/>
</dbReference>
<evidence type="ECO:0000256" key="2">
    <source>
        <dbReference type="ARBA" id="ARBA00022618"/>
    </source>
</evidence>
<dbReference type="InterPro" id="IPR004101">
    <property type="entry name" value="Mur_ligase_C"/>
</dbReference>
<protein>
    <recommendedName>
        <fullName evidence="9">UDP-N-acetylmuramate--L-alanyl-gamma-D-glutamyl-meso-2,6-diaminoheptandioate ligase</fullName>
        <ecNumber evidence="9">6.3.2.45</ecNumber>
    </recommendedName>
    <alternativeName>
        <fullName evidence="9">Murein peptide ligase</fullName>
    </alternativeName>
    <alternativeName>
        <fullName evidence="9">UDP-N-acetylmuramate:L-alanyl-gamma-D-glutamyl-meso-diaminopimelate ligase</fullName>
    </alternativeName>
</protein>
<comment type="catalytic activity">
    <reaction evidence="9">
        <text>UDP-N-acetyl-alpha-D-muramate + L-alanyl-gamma-D-glutamyl-meso-2,6-diaminopimelate + ATP = UDP-N-acetyl-alpha-D-muramoyl-L-alanyl-gamma-D-glutamyl-meso-2,6-diaminopimelate + ADP + phosphate + H(+)</text>
        <dbReference type="Rhea" id="RHEA:29563"/>
        <dbReference type="ChEBI" id="CHEBI:15378"/>
        <dbReference type="ChEBI" id="CHEBI:30616"/>
        <dbReference type="ChEBI" id="CHEBI:43474"/>
        <dbReference type="ChEBI" id="CHEBI:61401"/>
        <dbReference type="ChEBI" id="CHEBI:70757"/>
        <dbReference type="ChEBI" id="CHEBI:83905"/>
        <dbReference type="ChEBI" id="CHEBI:456216"/>
        <dbReference type="EC" id="6.3.2.45"/>
    </reaction>
</comment>
<reference evidence="13" key="1">
    <citation type="submission" date="2006-03" db="EMBL/GenBank/DDBJ databases">
        <title>Complete sequence of chromosome of Psychrobacter cryohalolentis K5.</title>
        <authorList>
            <consortium name="US DOE Joint Genome Institute"/>
            <person name="Copeland A."/>
            <person name="Lucas S."/>
            <person name="Lapidus A."/>
            <person name="Barry K."/>
            <person name="Detter J.C."/>
            <person name="Glavina del Rio T."/>
            <person name="Hammon N."/>
            <person name="Israni S."/>
            <person name="Dalin E."/>
            <person name="Tice H."/>
            <person name="Pitluck S."/>
            <person name="Brettin T."/>
            <person name="Bruce D."/>
            <person name="Han C."/>
            <person name="Tapia R."/>
            <person name="Sims D.R."/>
            <person name="Gilna P."/>
            <person name="Schmutz J."/>
            <person name="Larimer F."/>
            <person name="Land M."/>
            <person name="Hauser L."/>
            <person name="Kyrpides N."/>
            <person name="Kim E."/>
            <person name="Richardson P."/>
        </authorList>
    </citation>
    <scope>NUCLEOTIDE SEQUENCE</scope>
    <source>
        <strain evidence="13">K5</strain>
    </source>
</reference>
<dbReference type="PANTHER" id="PTHR43445">
    <property type="entry name" value="UDP-N-ACETYLMURAMATE--L-ALANINE LIGASE-RELATED"/>
    <property type="match status" value="1"/>
</dbReference>
<evidence type="ECO:0000259" key="10">
    <source>
        <dbReference type="Pfam" id="PF01225"/>
    </source>
</evidence>
<dbReference type="GO" id="GO:0009254">
    <property type="term" value="P:peptidoglycan turnover"/>
    <property type="evidence" value="ECO:0007669"/>
    <property type="project" value="UniProtKB-UniRule"/>
</dbReference>
<evidence type="ECO:0000256" key="9">
    <source>
        <dbReference type="HAMAP-Rule" id="MF_02020"/>
    </source>
</evidence>
<feature type="domain" description="Mur ligase central" evidence="12">
    <location>
        <begin position="108"/>
        <end position="339"/>
    </location>
</feature>
<evidence type="ECO:0000259" key="11">
    <source>
        <dbReference type="Pfam" id="PF02875"/>
    </source>
</evidence>
<dbReference type="HOGENOM" id="CLU_028104_0_1_6"/>
<feature type="binding site" evidence="9">
    <location>
        <begin position="110"/>
        <end position="116"/>
    </location>
    <ligand>
        <name>ATP</name>
        <dbReference type="ChEBI" id="CHEBI:30616"/>
    </ligand>
</feature>
<dbReference type="GO" id="GO:0005524">
    <property type="term" value="F:ATP binding"/>
    <property type="evidence" value="ECO:0007669"/>
    <property type="project" value="UniProtKB-UniRule"/>
</dbReference>
<dbReference type="HAMAP" id="MF_02020">
    <property type="entry name" value="Mpl"/>
    <property type="match status" value="1"/>
</dbReference>
<accession>Q1QES9</accession>
<dbReference type="STRING" id="335284.Pcryo_0040"/>
<dbReference type="EMBL" id="CP000323">
    <property type="protein sequence ID" value="ABE73824.1"/>
    <property type="molecule type" value="Genomic_DNA"/>
</dbReference>
<dbReference type="InterPro" id="IPR050061">
    <property type="entry name" value="MurCDEF_pg_biosynth"/>
</dbReference>
<dbReference type="eggNOG" id="COG0773">
    <property type="taxonomic scope" value="Bacteria"/>
</dbReference>
<dbReference type="InterPro" id="IPR000713">
    <property type="entry name" value="Mur_ligase_N"/>
</dbReference>
<keyword evidence="6 9" id="KW-0573">Peptidoglycan synthesis</keyword>
<dbReference type="Gene3D" id="3.90.190.20">
    <property type="entry name" value="Mur ligase, C-terminal domain"/>
    <property type="match status" value="1"/>
</dbReference>
<keyword evidence="4 9" id="KW-0067">ATP-binding</keyword>
<dbReference type="Pfam" id="PF08245">
    <property type="entry name" value="Mur_ligase_M"/>
    <property type="match status" value="1"/>
</dbReference>
<dbReference type="PANTHER" id="PTHR43445:SF5">
    <property type="entry name" value="UDP-N-ACETYLMURAMATE--L-ALANYL-GAMMA-D-GLUTAMYL-MESO-2,6-DIAMINOHEPTANDIOATE LIGASE"/>
    <property type="match status" value="1"/>
</dbReference>
<dbReference type="SUPFAM" id="SSF53244">
    <property type="entry name" value="MurD-like peptide ligases, peptide-binding domain"/>
    <property type="match status" value="1"/>
</dbReference>
<dbReference type="GO" id="GO:0106418">
    <property type="term" value="F:UDP-N-acetylmuramate-L-alanyl-gamma-D-glutamyl-meso-2,6-diaminoheptanedioate ligase activity"/>
    <property type="evidence" value="ECO:0007669"/>
    <property type="project" value="UniProtKB-EC"/>
</dbReference>
<dbReference type="SUPFAM" id="SSF51984">
    <property type="entry name" value="MurCD N-terminal domain"/>
    <property type="match status" value="1"/>
</dbReference>
<keyword evidence="3 9" id="KW-0547">Nucleotide-binding</keyword>
<evidence type="ECO:0000256" key="8">
    <source>
        <dbReference type="ARBA" id="ARBA00023316"/>
    </source>
</evidence>
<evidence type="ECO:0000313" key="13">
    <source>
        <dbReference type="EMBL" id="ABE73824.1"/>
    </source>
</evidence>
<dbReference type="UniPathway" id="UPA00544"/>
<proteinExistence type="inferred from homology"/>
<dbReference type="KEGG" id="pcr:Pcryo_0040"/>
<keyword evidence="2 9" id="KW-0132">Cell division</keyword>
<dbReference type="GO" id="GO:0051301">
    <property type="term" value="P:cell division"/>
    <property type="evidence" value="ECO:0007669"/>
    <property type="project" value="UniProtKB-KW"/>
</dbReference>
<evidence type="ECO:0000256" key="4">
    <source>
        <dbReference type="ARBA" id="ARBA00022840"/>
    </source>
</evidence>
<keyword evidence="1 9" id="KW-0436">Ligase</keyword>
<evidence type="ECO:0000313" key="14">
    <source>
        <dbReference type="Proteomes" id="UP000002425"/>
    </source>
</evidence>
<dbReference type="AlphaFoldDB" id="Q1QES9"/>
<name>Q1QES9_PSYCK</name>
<dbReference type="GO" id="GO:0008360">
    <property type="term" value="P:regulation of cell shape"/>
    <property type="evidence" value="ECO:0007669"/>
    <property type="project" value="UniProtKB-KW"/>
</dbReference>
<dbReference type="Proteomes" id="UP000002425">
    <property type="component" value="Chromosome"/>
</dbReference>
<dbReference type="EC" id="6.3.2.45" evidence="9"/>
<dbReference type="InterPro" id="IPR013221">
    <property type="entry name" value="Mur_ligase_cen"/>
</dbReference>
<dbReference type="InterPro" id="IPR036565">
    <property type="entry name" value="Mur-like_cat_sf"/>
</dbReference>
<comment type="function">
    <text evidence="9">Reutilizes the intact tripeptide L-alanyl-gamma-D-glutamyl-meso-diaminopimelate by linking it to UDP-N-acetylmuramate.</text>
</comment>
<evidence type="ECO:0000256" key="1">
    <source>
        <dbReference type="ARBA" id="ARBA00022598"/>
    </source>
</evidence>
<keyword evidence="14" id="KW-1185">Reference proteome</keyword>
<dbReference type="GO" id="GO:0071555">
    <property type="term" value="P:cell wall organization"/>
    <property type="evidence" value="ECO:0007669"/>
    <property type="project" value="UniProtKB-KW"/>
</dbReference>
<evidence type="ECO:0000259" key="12">
    <source>
        <dbReference type="Pfam" id="PF08245"/>
    </source>
</evidence>
<feature type="domain" description="Mur ligase C-terminal" evidence="11">
    <location>
        <begin position="361"/>
        <end position="489"/>
    </location>
</feature>
<evidence type="ECO:0000256" key="3">
    <source>
        <dbReference type="ARBA" id="ARBA00022741"/>
    </source>
</evidence>
<keyword evidence="7 9" id="KW-0131">Cell cycle</keyword>
<dbReference type="Gene3D" id="3.40.1190.10">
    <property type="entry name" value="Mur-like, catalytic domain"/>
    <property type="match status" value="1"/>
</dbReference>
<dbReference type="InterPro" id="IPR036615">
    <property type="entry name" value="Mur_ligase_C_dom_sf"/>
</dbReference>
<dbReference type="GO" id="GO:0009252">
    <property type="term" value="P:peptidoglycan biosynthetic process"/>
    <property type="evidence" value="ECO:0007669"/>
    <property type="project" value="UniProtKB-KW"/>
</dbReference>
<feature type="domain" description="Mur ligase N-terminal catalytic" evidence="10">
    <location>
        <begin position="2"/>
        <end position="99"/>
    </location>
</feature>